<evidence type="ECO:0000256" key="2">
    <source>
        <dbReference type="SAM" id="Phobius"/>
    </source>
</evidence>
<proteinExistence type="predicted"/>
<feature type="transmembrane region" description="Helical" evidence="2">
    <location>
        <begin position="119"/>
        <end position="145"/>
    </location>
</feature>
<name>A0ABN2W6C3_9ACTN</name>
<gene>
    <name evidence="3" type="ORF">GCM10009801_45740</name>
</gene>
<reference evidence="3 4" key="1">
    <citation type="journal article" date="2019" name="Int. J. Syst. Evol. Microbiol.">
        <title>The Global Catalogue of Microorganisms (GCM) 10K type strain sequencing project: providing services to taxonomists for standard genome sequencing and annotation.</title>
        <authorList>
            <consortium name="The Broad Institute Genomics Platform"/>
            <consortium name="The Broad Institute Genome Sequencing Center for Infectious Disease"/>
            <person name="Wu L."/>
            <person name="Ma J."/>
        </authorList>
    </citation>
    <scope>NUCLEOTIDE SEQUENCE [LARGE SCALE GENOMIC DNA]</scope>
    <source>
        <strain evidence="3 4">JCM 15478</strain>
    </source>
</reference>
<evidence type="ECO:0000256" key="1">
    <source>
        <dbReference type="SAM" id="MobiDB-lite"/>
    </source>
</evidence>
<accession>A0ABN2W6C3</accession>
<feature type="transmembrane region" description="Helical" evidence="2">
    <location>
        <begin position="194"/>
        <end position="212"/>
    </location>
</feature>
<feature type="region of interest" description="Disordered" evidence="1">
    <location>
        <begin position="45"/>
        <end position="109"/>
    </location>
</feature>
<feature type="compositionally biased region" description="Basic residues" evidence="1">
    <location>
        <begin position="98"/>
        <end position="109"/>
    </location>
</feature>
<feature type="transmembrane region" description="Helical" evidence="2">
    <location>
        <begin position="165"/>
        <end position="182"/>
    </location>
</feature>
<dbReference type="Proteomes" id="UP001500016">
    <property type="component" value="Unassembled WGS sequence"/>
</dbReference>
<dbReference type="EMBL" id="BAAAPE010000012">
    <property type="protein sequence ID" value="GAA2084524.1"/>
    <property type="molecule type" value="Genomic_DNA"/>
</dbReference>
<protein>
    <recommendedName>
        <fullName evidence="5">Integral membrane protein</fullName>
    </recommendedName>
</protein>
<keyword evidence="2" id="KW-1133">Transmembrane helix</keyword>
<feature type="compositionally biased region" description="Basic and acidic residues" evidence="1">
    <location>
        <begin position="80"/>
        <end position="97"/>
    </location>
</feature>
<keyword evidence="4" id="KW-1185">Reference proteome</keyword>
<evidence type="ECO:0008006" key="5">
    <source>
        <dbReference type="Google" id="ProtNLM"/>
    </source>
</evidence>
<evidence type="ECO:0000313" key="4">
    <source>
        <dbReference type="Proteomes" id="UP001500016"/>
    </source>
</evidence>
<evidence type="ECO:0000313" key="3">
    <source>
        <dbReference type="EMBL" id="GAA2084524.1"/>
    </source>
</evidence>
<keyword evidence="2" id="KW-0472">Membrane</keyword>
<comment type="caution">
    <text evidence="3">The sequence shown here is derived from an EMBL/GenBank/DDBJ whole genome shotgun (WGS) entry which is preliminary data.</text>
</comment>
<keyword evidence="2" id="KW-0812">Transmembrane</keyword>
<dbReference type="RefSeq" id="WP_344531103.1">
    <property type="nucleotide sequence ID" value="NZ_BAAAPE010000012.1"/>
</dbReference>
<feature type="transmembrane region" description="Helical" evidence="2">
    <location>
        <begin position="218"/>
        <end position="238"/>
    </location>
</feature>
<sequence>MNERMAHADQFRSPWAPPPAVQVAHWDLEHELAQILQDAAAHEETIPQDPVPGDPAYDPAFAHAFDPAYDPPGSPRHPHSPPDPRAEPEPEPVGERTPHRRVRGPGHHRRVRRRITVAMVRNSISFAATGALLVIFVTVSLLSGMVTTGPLRRLVEPVVGDFSDWWPLLIQGPWVAAVLSILRTRTVRGQHALVAWSVLILFSAVTVVLYVTQVPRNPVAVVIGMLPPVAALACLKLLTPHLMPGNARHAGTGGAKTAPRKRGRKS</sequence>
<organism evidence="3 4">
    <name type="scientific">Streptomyces albiaxialis</name>
    <dbReference type="NCBI Taxonomy" id="329523"/>
    <lineage>
        <taxon>Bacteria</taxon>
        <taxon>Bacillati</taxon>
        <taxon>Actinomycetota</taxon>
        <taxon>Actinomycetes</taxon>
        <taxon>Kitasatosporales</taxon>
        <taxon>Streptomycetaceae</taxon>
        <taxon>Streptomyces</taxon>
    </lineage>
</organism>